<dbReference type="EMBL" id="MU865953">
    <property type="protein sequence ID" value="KAK4446935.1"/>
    <property type="molecule type" value="Genomic_DNA"/>
</dbReference>
<protein>
    <submittedName>
        <fullName evidence="5">6-hydroxy-D-nicotine oxidase</fullName>
    </submittedName>
</protein>
<accession>A0AAV9GEQ5</accession>
<reference evidence="5" key="1">
    <citation type="journal article" date="2023" name="Mol. Phylogenet. Evol.">
        <title>Genome-scale phylogeny and comparative genomics of the fungal order Sordariales.</title>
        <authorList>
            <person name="Hensen N."/>
            <person name="Bonometti L."/>
            <person name="Westerberg I."/>
            <person name="Brannstrom I.O."/>
            <person name="Guillou S."/>
            <person name="Cros-Aarteil S."/>
            <person name="Calhoun S."/>
            <person name="Haridas S."/>
            <person name="Kuo A."/>
            <person name="Mondo S."/>
            <person name="Pangilinan J."/>
            <person name="Riley R."/>
            <person name="LaButti K."/>
            <person name="Andreopoulos B."/>
            <person name="Lipzen A."/>
            <person name="Chen C."/>
            <person name="Yan M."/>
            <person name="Daum C."/>
            <person name="Ng V."/>
            <person name="Clum A."/>
            <person name="Steindorff A."/>
            <person name="Ohm R.A."/>
            <person name="Martin F."/>
            <person name="Silar P."/>
            <person name="Natvig D.O."/>
            <person name="Lalanne C."/>
            <person name="Gautier V."/>
            <person name="Ament-Velasquez S.L."/>
            <person name="Kruys A."/>
            <person name="Hutchinson M.I."/>
            <person name="Powell A.J."/>
            <person name="Barry K."/>
            <person name="Miller A.N."/>
            <person name="Grigoriev I.V."/>
            <person name="Debuchy R."/>
            <person name="Gladieux P."/>
            <person name="Hiltunen Thoren M."/>
            <person name="Johannesson H."/>
        </authorList>
    </citation>
    <scope>NUCLEOTIDE SEQUENCE</scope>
    <source>
        <strain evidence="5">PSN243</strain>
    </source>
</reference>
<keyword evidence="2" id="KW-0560">Oxidoreductase</keyword>
<feature type="domain" description="FAD-binding PCMH-type" evidence="4">
    <location>
        <begin position="194"/>
        <end position="373"/>
    </location>
</feature>
<evidence type="ECO:0000256" key="3">
    <source>
        <dbReference type="SAM" id="SignalP"/>
    </source>
</evidence>
<feature type="chain" id="PRO_5044024046" evidence="3">
    <location>
        <begin position="19"/>
        <end position="661"/>
    </location>
</feature>
<dbReference type="InterPro" id="IPR036318">
    <property type="entry name" value="FAD-bd_PCMH-like_sf"/>
</dbReference>
<dbReference type="InterPro" id="IPR012951">
    <property type="entry name" value="BBE"/>
</dbReference>
<comment type="caution">
    <text evidence="5">The sequence shown here is derived from an EMBL/GenBank/DDBJ whole genome shotgun (WGS) entry which is preliminary data.</text>
</comment>
<evidence type="ECO:0000259" key="4">
    <source>
        <dbReference type="PROSITE" id="PS51387"/>
    </source>
</evidence>
<dbReference type="Gene3D" id="3.40.462.20">
    <property type="match status" value="1"/>
</dbReference>
<keyword evidence="3" id="KW-0732">Signal</keyword>
<evidence type="ECO:0000256" key="1">
    <source>
        <dbReference type="ARBA" id="ARBA00005466"/>
    </source>
</evidence>
<dbReference type="PANTHER" id="PTHR13878">
    <property type="entry name" value="GULONOLACTONE OXIDASE"/>
    <property type="match status" value="1"/>
</dbReference>
<proteinExistence type="inferred from homology"/>
<dbReference type="InterPro" id="IPR016169">
    <property type="entry name" value="FAD-bd_PCMH_sub2"/>
</dbReference>
<name>A0AAV9GEQ5_9PEZI</name>
<dbReference type="Gene3D" id="3.30.465.10">
    <property type="match status" value="2"/>
</dbReference>
<evidence type="ECO:0000313" key="6">
    <source>
        <dbReference type="Proteomes" id="UP001321760"/>
    </source>
</evidence>
<evidence type="ECO:0000313" key="5">
    <source>
        <dbReference type="EMBL" id="KAK4446935.1"/>
    </source>
</evidence>
<reference evidence="5" key="2">
    <citation type="submission" date="2023-05" db="EMBL/GenBank/DDBJ databases">
        <authorList>
            <consortium name="Lawrence Berkeley National Laboratory"/>
            <person name="Steindorff A."/>
            <person name="Hensen N."/>
            <person name="Bonometti L."/>
            <person name="Westerberg I."/>
            <person name="Brannstrom I.O."/>
            <person name="Guillou S."/>
            <person name="Cros-Aarteil S."/>
            <person name="Calhoun S."/>
            <person name="Haridas S."/>
            <person name="Kuo A."/>
            <person name="Mondo S."/>
            <person name="Pangilinan J."/>
            <person name="Riley R."/>
            <person name="Labutti K."/>
            <person name="Andreopoulos B."/>
            <person name="Lipzen A."/>
            <person name="Chen C."/>
            <person name="Yanf M."/>
            <person name="Daum C."/>
            <person name="Ng V."/>
            <person name="Clum A."/>
            <person name="Ohm R."/>
            <person name="Martin F."/>
            <person name="Silar P."/>
            <person name="Natvig D."/>
            <person name="Lalanne C."/>
            <person name="Gautier V."/>
            <person name="Ament-Velasquez S.L."/>
            <person name="Kruys A."/>
            <person name="Hutchinson M.I."/>
            <person name="Powell A.J."/>
            <person name="Barry K."/>
            <person name="Miller A.N."/>
            <person name="Grigoriev I.V."/>
            <person name="Debuchy R."/>
            <person name="Gladieux P."/>
            <person name="Thoren M.H."/>
            <person name="Johannesson H."/>
        </authorList>
    </citation>
    <scope>NUCLEOTIDE SEQUENCE</scope>
    <source>
        <strain evidence="5">PSN243</strain>
    </source>
</reference>
<feature type="signal peptide" evidence="3">
    <location>
        <begin position="1"/>
        <end position="18"/>
    </location>
</feature>
<dbReference type="Proteomes" id="UP001321760">
    <property type="component" value="Unassembled WGS sequence"/>
</dbReference>
<sequence>MAFYCLMHVALLTSTVVATATIPRVALEDVASSDSVFGTRTQLGERSIFDGPKIPPAGEFVPSPLKANTIQLTDAVLANLTAQEIDGISLFEFYDKPSTNARCKLFPGDADWPSKPIWSIFNLLTGNALIETVPIGAVCYQGSGVYSASACTELVTSWSKSDTHVRDPTSVMSPLYQGETCHPARASPNSTCTLGGFPSYVVNVTNVAQIQLAVNFARIANLRLVVKNTGHDFLGKSLGAGALSIWTHHLDEIQFLPSISTPSWTGPAFRIGAGVQGQDLFAAAEKHNVTTVGGECGGVGVAGGYTAGGGHSPMSPLVGLGSDQVLSLDVVLPSGRFVTANETHETDLFWALRGGGGSTFGVVTSMLVKAHPKTPISGMTFSVVSGAGTNVSSALFWDAMYAYWRRFPAFADKRSYAYSMVFPAPGGGFSWNMLPWLVPGMPLAEFKAMVAPLLAEWEALGLKVAPSYFEYPSFYPVWKGHFPEETVANSDLRVGSRLFPRGVWENTTRRDAMFDAVRSVVEDGSALIQYNTKYDAPEGTAPSAANTHWRDAIWFAIIGVNWAGSGMSEVEVEQLNKKFNQDWMGRLRPYGPGAYGNEADVMEPNFGEAFFGGNYERLLRIKKRVDPTDVFWVPTGVGSEGWKVEGPREWLTTQEGRLCRV</sequence>
<dbReference type="PANTHER" id="PTHR13878:SF91">
    <property type="entry name" value="FAD BINDING DOMAIN PROTEIN (AFU_ORTHOLOGUE AFUA_6G12070)-RELATED"/>
    <property type="match status" value="1"/>
</dbReference>
<dbReference type="GO" id="GO:0016491">
    <property type="term" value="F:oxidoreductase activity"/>
    <property type="evidence" value="ECO:0007669"/>
    <property type="project" value="UniProtKB-KW"/>
</dbReference>
<dbReference type="InterPro" id="IPR050432">
    <property type="entry name" value="FAD-linked_Oxidoreductases_BP"/>
</dbReference>
<dbReference type="Pfam" id="PF01565">
    <property type="entry name" value="FAD_binding_4"/>
    <property type="match status" value="1"/>
</dbReference>
<keyword evidence="6" id="KW-1185">Reference proteome</keyword>
<dbReference type="PROSITE" id="PS51387">
    <property type="entry name" value="FAD_PCMH"/>
    <property type="match status" value="1"/>
</dbReference>
<dbReference type="InterPro" id="IPR016166">
    <property type="entry name" value="FAD-bd_PCMH"/>
</dbReference>
<dbReference type="InterPro" id="IPR006094">
    <property type="entry name" value="Oxid_FAD_bind_N"/>
</dbReference>
<dbReference type="SUPFAM" id="SSF56176">
    <property type="entry name" value="FAD-binding/transporter-associated domain-like"/>
    <property type="match status" value="1"/>
</dbReference>
<dbReference type="Pfam" id="PF08031">
    <property type="entry name" value="BBE"/>
    <property type="match status" value="1"/>
</dbReference>
<evidence type="ECO:0000256" key="2">
    <source>
        <dbReference type="ARBA" id="ARBA00023002"/>
    </source>
</evidence>
<organism evidence="5 6">
    <name type="scientific">Podospora aff. communis PSN243</name>
    <dbReference type="NCBI Taxonomy" id="3040156"/>
    <lineage>
        <taxon>Eukaryota</taxon>
        <taxon>Fungi</taxon>
        <taxon>Dikarya</taxon>
        <taxon>Ascomycota</taxon>
        <taxon>Pezizomycotina</taxon>
        <taxon>Sordariomycetes</taxon>
        <taxon>Sordariomycetidae</taxon>
        <taxon>Sordariales</taxon>
        <taxon>Podosporaceae</taxon>
        <taxon>Podospora</taxon>
    </lineage>
</organism>
<dbReference type="AlphaFoldDB" id="A0AAV9GEQ5"/>
<dbReference type="GO" id="GO:0071949">
    <property type="term" value="F:FAD binding"/>
    <property type="evidence" value="ECO:0007669"/>
    <property type="project" value="InterPro"/>
</dbReference>
<gene>
    <name evidence="5" type="ORF">QBC34DRAFT_355863</name>
</gene>
<comment type="similarity">
    <text evidence="1">Belongs to the oxygen-dependent FAD-linked oxidoreductase family.</text>
</comment>